<feature type="transmembrane region" description="Helical" evidence="1">
    <location>
        <begin position="139"/>
        <end position="161"/>
    </location>
</feature>
<dbReference type="Proteomes" id="UP001564626">
    <property type="component" value="Unassembled WGS sequence"/>
</dbReference>
<keyword evidence="1" id="KW-0472">Membrane</keyword>
<feature type="transmembrane region" description="Helical" evidence="1">
    <location>
        <begin position="52"/>
        <end position="72"/>
    </location>
</feature>
<protein>
    <submittedName>
        <fullName evidence="2">ABC transporter permease</fullName>
    </submittedName>
</protein>
<keyword evidence="1" id="KW-0812">Transmembrane</keyword>
<keyword evidence="1" id="KW-1133">Transmembrane helix</keyword>
<reference evidence="2 3" key="1">
    <citation type="submission" date="2024-08" db="EMBL/GenBank/DDBJ databases">
        <title>Genome mining of Saccharopolyspora cebuensis PGLac3 from Nigerian medicinal plant.</title>
        <authorList>
            <person name="Ezeobiora C.E."/>
            <person name="Igbokwe N.H."/>
            <person name="Amin D.H."/>
            <person name="Mendie U.E."/>
        </authorList>
    </citation>
    <scope>NUCLEOTIDE SEQUENCE [LARGE SCALE GENOMIC DNA]</scope>
    <source>
        <strain evidence="2 3">PGLac3</strain>
    </source>
</reference>
<feature type="transmembrane region" description="Helical" evidence="1">
    <location>
        <begin position="222"/>
        <end position="242"/>
    </location>
</feature>
<organism evidence="2 3">
    <name type="scientific">Saccharopolyspora cebuensis</name>
    <dbReference type="NCBI Taxonomy" id="418759"/>
    <lineage>
        <taxon>Bacteria</taxon>
        <taxon>Bacillati</taxon>
        <taxon>Actinomycetota</taxon>
        <taxon>Actinomycetes</taxon>
        <taxon>Pseudonocardiales</taxon>
        <taxon>Pseudonocardiaceae</taxon>
        <taxon>Saccharopolyspora</taxon>
    </lineage>
</organism>
<evidence type="ECO:0000256" key="1">
    <source>
        <dbReference type="SAM" id="Phobius"/>
    </source>
</evidence>
<gene>
    <name evidence="2" type="ORF">AB8O55_11080</name>
</gene>
<evidence type="ECO:0000313" key="2">
    <source>
        <dbReference type="EMBL" id="MEY8039939.1"/>
    </source>
</evidence>
<sequence>MNEFAKMRRLRVVPIAVVMVLGVVALSCLVTLTSPGFSASVADPSGHPWRWLLGGMSTFVPVVSPLLLAVLASRPVDVEHQGNGWLLSGTSGLAPGQLCRAKFVAGGSVVVLATLLQSALVVAFGELVGIAAALPVGRWLAYTAGIVLVNLVVFALHLLLSARIGNQLVGLGVGVLGVFLAIASSGMPTWSAHFVAPWGYYAVITPVDARGAGMVALAPSHWGVIGLGVAGGALFLLLSRLFDRQEA</sequence>
<evidence type="ECO:0000313" key="3">
    <source>
        <dbReference type="Proteomes" id="UP001564626"/>
    </source>
</evidence>
<feature type="transmembrane region" description="Helical" evidence="1">
    <location>
        <begin position="109"/>
        <end position="133"/>
    </location>
</feature>
<feature type="transmembrane region" description="Helical" evidence="1">
    <location>
        <begin position="168"/>
        <end position="187"/>
    </location>
</feature>
<proteinExistence type="predicted"/>
<dbReference type="PROSITE" id="PS51257">
    <property type="entry name" value="PROKAR_LIPOPROTEIN"/>
    <property type="match status" value="1"/>
</dbReference>
<dbReference type="EMBL" id="JBGEHV010000016">
    <property type="protein sequence ID" value="MEY8039939.1"/>
    <property type="molecule type" value="Genomic_DNA"/>
</dbReference>
<name>A0ABV4CKJ2_9PSEU</name>
<comment type="caution">
    <text evidence="2">The sequence shown here is derived from an EMBL/GenBank/DDBJ whole genome shotgun (WGS) entry which is preliminary data.</text>
</comment>
<accession>A0ABV4CKJ2</accession>
<dbReference type="RefSeq" id="WP_369774747.1">
    <property type="nucleotide sequence ID" value="NZ_JBGEHV010000016.1"/>
</dbReference>
<keyword evidence="3" id="KW-1185">Reference proteome</keyword>
<feature type="transmembrane region" description="Helical" evidence="1">
    <location>
        <begin position="12"/>
        <end position="32"/>
    </location>
</feature>
<dbReference type="Pfam" id="PF12730">
    <property type="entry name" value="ABC2_membrane_4"/>
    <property type="match status" value="1"/>
</dbReference>